<dbReference type="EMBL" id="JANJQO010002673">
    <property type="protein sequence ID" value="KAJ2966302.1"/>
    <property type="molecule type" value="Genomic_DNA"/>
</dbReference>
<name>A0ACC1MI13_9HYPO</name>
<comment type="caution">
    <text evidence="1">The sequence shown here is derived from an EMBL/GenBank/DDBJ whole genome shotgun (WGS) entry which is preliminary data.</text>
</comment>
<accession>A0ACC1MI13</accession>
<keyword evidence="2" id="KW-1185">Reference proteome</keyword>
<evidence type="ECO:0000313" key="2">
    <source>
        <dbReference type="Proteomes" id="UP001143910"/>
    </source>
</evidence>
<gene>
    <name evidence="1" type="ORF">NQ176_g10214</name>
</gene>
<sequence>MNSIIDALGQETMMYWGVSYGSLLGQVYATLFPERSERIVLDAVMDQFDQFQDTMDKSHFVGNDVVVDGFFDECVRAGRACPLSEFGRTKSKLRENITDVINSLRSKPASVYINGSVYGVVDDYDVWINGIFPELYAPARWPALARRLADLQTGNATSVYMAYVYGRPSDGIPVPNIAVMMNDGRSGPKYWPQSRFSLLERLLPFFDKYRFAVSDMANYYIKQKWSIPTTHSYTPKTRVETAHPLLLLSTMHDPVCPYATAQEAQRVFAGSRLVSIQAYGHSSLARPSLCAAKYLRKYLADGSLPEKNVKCESDDPYFPSKDGDESAEDGRLYTEEEHSIRSAQRALAEDFGRFL</sequence>
<protein>
    <submittedName>
        <fullName evidence="1">Uncharacterized protein</fullName>
    </submittedName>
</protein>
<organism evidence="1 2">
    <name type="scientific">Zarea fungicola</name>
    <dbReference type="NCBI Taxonomy" id="93591"/>
    <lineage>
        <taxon>Eukaryota</taxon>
        <taxon>Fungi</taxon>
        <taxon>Dikarya</taxon>
        <taxon>Ascomycota</taxon>
        <taxon>Pezizomycotina</taxon>
        <taxon>Sordariomycetes</taxon>
        <taxon>Hypocreomycetidae</taxon>
        <taxon>Hypocreales</taxon>
        <taxon>Cordycipitaceae</taxon>
        <taxon>Zarea</taxon>
    </lineage>
</organism>
<proteinExistence type="predicted"/>
<dbReference type="Proteomes" id="UP001143910">
    <property type="component" value="Unassembled WGS sequence"/>
</dbReference>
<evidence type="ECO:0000313" key="1">
    <source>
        <dbReference type="EMBL" id="KAJ2966302.1"/>
    </source>
</evidence>
<reference evidence="1" key="1">
    <citation type="submission" date="2022-08" db="EMBL/GenBank/DDBJ databases">
        <title>Genome Sequence of Lecanicillium fungicola.</title>
        <authorList>
            <person name="Buettner E."/>
        </authorList>
    </citation>
    <scope>NUCLEOTIDE SEQUENCE</scope>
    <source>
        <strain evidence="1">Babe33</strain>
    </source>
</reference>